<dbReference type="GO" id="GO:0008270">
    <property type="term" value="F:zinc ion binding"/>
    <property type="evidence" value="ECO:0007669"/>
    <property type="project" value="UniProtKB-KW"/>
</dbReference>
<reference evidence="7 8" key="1">
    <citation type="journal article" date="2007" name="Nature">
        <title>Evolution of genes and genomes on the Drosophila phylogeny.</title>
        <authorList>
            <consortium name="Drosophila 12 Genomes Consortium"/>
            <person name="Clark A.G."/>
            <person name="Eisen M.B."/>
            <person name="Smith D.R."/>
            <person name="Bergman C.M."/>
            <person name="Oliver B."/>
            <person name="Markow T.A."/>
            <person name="Kaufman T.C."/>
            <person name="Kellis M."/>
            <person name="Gelbart W."/>
            <person name="Iyer V.N."/>
            <person name="Pollard D.A."/>
            <person name="Sackton T.B."/>
            <person name="Larracuente A.M."/>
            <person name="Singh N.D."/>
            <person name="Abad J.P."/>
            <person name="Abt D.N."/>
            <person name="Adryan B."/>
            <person name="Aguade M."/>
            <person name="Akashi H."/>
            <person name="Anderson W.W."/>
            <person name="Aquadro C.F."/>
            <person name="Ardell D.H."/>
            <person name="Arguello R."/>
            <person name="Artieri C.G."/>
            <person name="Barbash D.A."/>
            <person name="Barker D."/>
            <person name="Barsanti P."/>
            <person name="Batterham P."/>
            <person name="Batzoglou S."/>
            <person name="Begun D."/>
            <person name="Bhutkar A."/>
            <person name="Blanco E."/>
            <person name="Bosak S.A."/>
            <person name="Bradley R.K."/>
            <person name="Brand A.D."/>
            <person name="Brent M.R."/>
            <person name="Brooks A.N."/>
            <person name="Brown R.H."/>
            <person name="Butlin R.K."/>
            <person name="Caggese C."/>
            <person name="Calvi B.R."/>
            <person name="Bernardo de Carvalho A."/>
            <person name="Caspi A."/>
            <person name="Castrezana S."/>
            <person name="Celniker S.E."/>
            <person name="Chang J.L."/>
            <person name="Chapple C."/>
            <person name="Chatterji S."/>
            <person name="Chinwalla A."/>
            <person name="Civetta A."/>
            <person name="Clifton S.W."/>
            <person name="Comeron J.M."/>
            <person name="Costello J.C."/>
            <person name="Coyne J.A."/>
            <person name="Daub J."/>
            <person name="David R.G."/>
            <person name="Delcher A.L."/>
            <person name="Delehaunty K."/>
            <person name="Do C.B."/>
            <person name="Ebling H."/>
            <person name="Edwards K."/>
            <person name="Eickbush T."/>
            <person name="Evans J.D."/>
            <person name="Filipski A."/>
            <person name="Findeiss S."/>
            <person name="Freyhult E."/>
            <person name="Fulton L."/>
            <person name="Fulton R."/>
            <person name="Garcia A.C."/>
            <person name="Gardiner A."/>
            <person name="Garfield D.A."/>
            <person name="Garvin B.E."/>
            <person name="Gibson G."/>
            <person name="Gilbert D."/>
            <person name="Gnerre S."/>
            <person name="Godfrey J."/>
            <person name="Good R."/>
            <person name="Gotea V."/>
            <person name="Gravely B."/>
            <person name="Greenberg A.J."/>
            <person name="Griffiths-Jones S."/>
            <person name="Gross S."/>
            <person name="Guigo R."/>
            <person name="Gustafson E.A."/>
            <person name="Haerty W."/>
            <person name="Hahn M.W."/>
            <person name="Halligan D.L."/>
            <person name="Halpern A.L."/>
            <person name="Halter G.M."/>
            <person name="Han M.V."/>
            <person name="Heger A."/>
            <person name="Hillier L."/>
            <person name="Hinrichs A.S."/>
            <person name="Holmes I."/>
            <person name="Hoskins R.A."/>
            <person name="Hubisz M.J."/>
            <person name="Hultmark D."/>
            <person name="Huntley M.A."/>
            <person name="Jaffe D.B."/>
            <person name="Jagadeeshan S."/>
            <person name="Jeck W.R."/>
            <person name="Johnson J."/>
            <person name="Jones C.D."/>
            <person name="Jordan W.C."/>
            <person name="Karpen G.H."/>
            <person name="Kataoka E."/>
            <person name="Keightley P.D."/>
            <person name="Kheradpour P."/>
            <person name="Kirkness E.F."/>
            <person name="Koerich L.B."/>
            <person name="Kristiansen K."/>
            <person name="Kudrna D."/>
            <person name="Kulathinal R.J."/>
            <person name="Kumar S."/>
            <person name="Kwok R."/>
            <person name="Lander E."/>
            <person name="Langley C.H."/>
            <person name="Lapoint R."/>
            <person name="Lazzaro B.P."/>
            <person name="Lee S.J."/>
            <person name="Levesque L."/>
            <person name="Li R."/>
            <person name="Lin C.F."/>
            <person name="Lin M.F."/>
            <person name="Lindblad-Toh K."/>
            <person name="Llopart A."/>
            <person name="Long M."/>
            <person name="Low L."/>
            <person name="Lozovsky E."/>
            <person name="Lu J."/>
            <person name="Luo M."/>
            <person name="Machado C.A."/>
            <person name="Makalowski W."/>
            <person name="Marzo M."/>
            <person name="Matsuda M."/>
            <person name="Matzkin L."/>
            <person name="McAllister B."/>
            <person name="McBride C.S."/>
            <person name="McKernan B."/>
            <person name="McKernan K."/>
            <person name="Mendez-Lago M."/>
            <person name="Minx P."/>
            <person name="Mollenhauer M.U."/>
            <person name="Montooth K."/>
            <person name="Mount S.M."/>
            <person name="Mu X."/>
            <person name="Myers E."/>
            <person name="Negre B."/>
            <person name="Newfeld S."/>
            <person name="Nielsen R."/>
            <person name="Noor M.A."/>
            <person name="O'Grady P."/>
            <person name="Pachter L."/>
            <person name="Papaceit M."/>
            <person name="Parisi M.J."/>
            <person name="Parisi M."/>
            <person name="Parts L."/>
            <person name="Pedersen J.S."/>
            <person name="Pesole G."/>
            <person name="Phillippy A.M."/>
            <person name="Ponting C.P."/>
            <person name="Pop M."/>
            <person name="Porcelli D."/>
            <person name="Powell J.R."/>
            <person name="Prohaska S."/>
            <person name="Pruitt K."/>
            <person name="Puig M."/>
            <person name="Quesneville H."/>
            <person name="Ram K.R."/>
            <person name="Rand D."/>
            <person name="Rasmussen M.D."/>
            <person name="Reed L.K."/>
            <person name="Reenan R."/>
            <person name="Reily A."/>
            <person name="Remington K.A."/>
            <person name="Rieger T.T."/>
            <person name="Ritchie M.G."/>
            <person name="Robin C."/>
            <person name="Rogers Y.H."/>
            <person name="Rohde C."/>
            <person name="Rozas J."/>
            <person name="Rubenfield M.J."/>
            <person name="Ruiz A."/>
            <person name="Russo S."/>
            <person name="Salzberg S.L."/>
            <person name="Sanchez-Gracia A."/>
            <person name="Saranga D.J."/>
            <person name="Sato H."/>
            <person name="Schaeffer S.W."/>
            <person name="Schatz M.C."/>
            <person name="Schlenke T."/>
            <person name="Schwartz R."/>
            <person name="Segarra C."/>
            <person name="Singh R.S."/>
            <person name="Sirot L."/>
            <person name="Sirota M."/>
            <person name="Sisneros N.B."/>
            <person name="Smith C.D."/>
            <person name="Smith T.F."/>
            <person name="Spieth J."/>
            <person name="Stage D.E."/>
            <person name="Stark A."/>
            <person name="Stephan W."/>
            <person name="Strausberg R.L."/>
            <person name="Strempel S."/>
            <person name="Sturgill D."/>
            <person name="Sutton G."/>
            <person name="Sutton G.G."/>
            <person name="Tao W."/>
            <person name="Teichmann S."/>
            <person name="Tobari Y.N."/>
            <person name="Tomimura Y."/>
            <person name="Tsolas J.M."/>
            <person name="Valente V.L."/>
            <person name="Venter E."/>
            <person name="Venter J.C."/>
            <person name="Vicario S."/>
            <person name="Vieira F.G."/>
            <person name="Vilella A.J."/>
            <person name="Villasante A."/>
            <person name="Walenz B."/>
            <person name="Wang J."/>
            <person name="Wasserman M."/>
            <person name="Watts T."/>
            <person name="Wilson D."/>
            <person name="Wilson R.K."/>
            <person name="Wing R.A."/>
            <person name="Wolfner M.F."/>
            <person name="Wong A."/>
            <person name="Wong G.K."/>
            <person name="Wu C.I."/>
            <person name="Wu G."/>
            <person name="Yamamoto D."/>
            <person name="Yang H.P."/>
            <person name="Yang S.P."/>
            <person name="Yorke J.A."/>
            <person name="Yoshida K."/>
            <person name="Zdobnov E."/>
            <person name="Zhang P."/>
            <person name="Zhang Y."/>
            <person name="Zimin A.V."/>
            <person name="Baldwin J."/>
            <person name="Abdouelleil A."/>
            <person name="Abdulkadir J."/>
            <person name="Abebe A."/>
            <person name="Abera B."/>
            <person name="Abreu J."/>
            <person name="Acer S.C."/>
            <person name="Aftuck L."/>
            <person name="Alexander A."/>
            <person name="An P."/>
            <person name="Anderson E."/>
            <person name="Anderson S."/>
            <person name="Arachi H."/>
            <person name="Azer M."/>
            <person name="Bachantsang P."/>
            <person name="Barry A."/>
            <person name="Bayul T."/>
            <person name="Berlin A."/>
            <person name="Bessette D."/>
            <person name="Bloom T."/>
            <person name="Blye J."/>
            <person name="Boguslavskiy L."/>
            <person name="Bonnet C."/>
            <person name="Boukhgalter B."/>
            <person name="Bourzgui I."/>
            <person name="Brown A."/>
            <person name="Cahill P."/>
            <person name="Channer S."/>
            <person name="Cheshatsang Y."/>
            <person name="Chuda L."/>
            <person name="Citroen M."/>
            <person name="Collymore A."/>
            <person name="Cooke P."/>
            <person name="Costello M."/>
            <person name="D'Aco K."/>
            <person name="Daza R."/>
            <person name="De Haan G."/>
            <person name="DeGray S."/>
            <person name="DeMaso C."/>
            <person name="Dhargay N."/>
            <person name="Dooley K."/>
            <person name="Dooley E."/>
            <person name="Doricent M."/>
            <person name="Dorje P."/>
            <person name="Dorjee K."/>
            <person name="Dupes A."/>
            <person name="Elong R."/>
            <person name="Falk J."/>
            <person name="Farina A."/>
            <person name="Faro S."/>
            <person name="Ferguson D."/>
            <person name="Fisher S."/>
            <person name="Foley C.D."/>
            <person name="Franke A."/>
            <person name="Friedrich D."/>
            <person name="Gadbois L."/>
            <person name="Gearin G."/>
            <person name="Gearin C.R."/>
            <person name="Giannoukos G."/>
            <person name="Goode T."/>
            <person name="Graham J."/>
            <person name="Grandbois E."/>
            <person name="Grewal S."/>
            <person name="Gyaltsen K."/>
            <person name="Hafez N."/>
            <person name="Hagos B."/>
            <person name="Hall J."/>
            <person name="Henson C."/>
            <person name="Hollinger A."/>
            <person name="Honan T."/>
            <person name="Huard M.D."/>
            <person name="Hughes L."/>
            <person name="Hurhula B."/>
            <person name="Husby M.E."/>
            <person name="Kamat A."/>
            <person name="Kanga B."/>
            <person name="Kashin S."/>
            <person name="Khazanovich D."/>
            <person name="Kisner P."/>
            <person name="Lance K."/>
            <person name="Lara M."/>
            <person name="Lee W."/>
            <person name="Lennon N."/>
            <person name="Letendre F."/>
            <person name="LeVine R."/>
            <person name="Lipovsky A."/>
            <person name="Liu X."/>
            <person name="Liu J."/>
            <person name="Liu S."/>
            <person name="Lokyitsang T."/>
            <person name="Lokyitsang Y."/>
            <person name="Lubonja R."/>
            <person name="Lui A."/>
            <person name="MacDonald P."/>
            <person name="Magnisalis V."/>
            <person name="Maru K."/>
            <person name="Matthews C."/>
            <person name="McCusker W."/>
            <person name="McDonough S."/>
            <person name="Mehta T."/>
            <person name="Meldrim J."/>
            <person name="Meneus L."/>
            <person name="Mihai O."/>
            <person name="Mihalev A."/>
            <person name="Mihova T."/>
            <person name="Mittelman R."/>
            <person name="Mlenga V."/>
            <person name="Montmayeur A."/>
            <person name="Mulrain L."/>
            <person name="Navidi A."/>
            <person name="Naylor J."/>
            <person name="Negash T."/>
            <person name="Nguyen T."/>
            <person name="Nguyen N."/>
            <person name="Nicol R."/>
            <person name="Norbu C."/>
            <person name="Norbu N."/>
            <person name="Novod N."/>
            <person name="O'Neill B."/>
            <person name="Osman S."/>
            <person name="Markiewicz E."/>
            <person name="Oyono O.L."/>
            <person name="Patti C."/>
            <person name="Phunkhang P."/>
            <person name="Pierre F."/>
            <person name="Priest M."/>
            <person name="Raghuraman S."/>
            <person name="Rege F."/>
            <person name="Reyes R."/>
            <person name="Rise C."/>
            <person name="Rogov P."/>
            <person name="Ross K."/>
            <person name="Ryan E."/>
            <person name="Settipalli S."/>
            <person name="Shea T."/>
            <person name="Sherpa N."/>
            <person name="Shi L."/>
            <person name="Shih D."/>
            <person name="Sparrow T."/>
            <person name="Spaulding J."/>
            <person name="Stalker J."/>
            <person name="Stange-Thomann N."/>
            <person name="Stavropoulos S."/>
            <person name="Stone C."/>
            <person name="Strader C."/>
            <person name="Tesfaye S."/>
            <person name="Thomson T."/>
            <person name="Thoulutsang Y."/>
            <person name="Thoulutsang D."/>
            <person name="Topham K."/>
            <person name="Topping I."/>
            <person name="Tsamla T."/>
            <person name="Vassiliev H."/>
            <person name="Vo A."/>
            <person name="Wangchuk T."/>
            <person name="Wangdi T."/>
            <person name="Weiand M."/>
            <person name="Wilkinson J."/>
            <person name="Wilson A."/>
            <person name="Yadav S."/>
            <person name="Young G."/>
            <person name="Yu Q."/>
            <person name="Zembek L."/>
            <person name="Zhong D."/>
            <person name="Zimmer A."/>
            <person name="Zwirko Z."/>
            <person name="Jaffe D.B."/>
            <person name="Alvarez P."/>
            <person name="Brockman W."/>
            <person name="Butler J."/>
            <person name="Chin C."/>
            <person name="Gnerre S."/>
            <person name="Grabherr M."/>
            <person name="Kleber M."/>
            <person name="Mauceli E."/>
            <person name="MacCallum I."/>
        </authorList>
    </citation>
    <scope>NUCLEOTIDE SEQUENCE [LARGE SCALE GENOMIC DNA]</scope>
    <source>
        <strain evidence="8">Tucson 14024-0371.13</strain>
    </source>
</reference>
<protein>
    <submittedName>
        <fullName evidence="7">Uncharacterized protein, isoform B</fullName>
    </submittedName>
</protein>
<dbReference type="Pfam" id="PF25527">
    <property type="entry name" value="GBD-like_ZMIZ1_ZMIZ2"/>
    <property type="match status" value="1"/>
</dbReference>
<feature type="compositionally biased region" description="Gly residues" evidence="5">
    <location>
        <begin position="511"/>
        <end position="532"/>
    </location>
</feature>
<feature type="region of interest" description="Disordered" evidence="5">
    <location>
        <begin position="850"/>
        <end position="901"/>
    </location>
</feature>
<evidence type="ECO:0000313" key="7">
    <source>
        <dbReference type="EMBL" id="KPU78677.1"/>
    </source>
</evidence>
<gene>
    <name evidence="7" type="primary">Dana\GF10612</name>
    <name evidence="7" type="synonym">dana_GLEANR_10566</name>
    <name evidence="7" type="ORF">GF10612</name>
</gene>
<evidence type="ECO:0000313" key="8">
    <source>
        <dbReference type="Proteomes" id="UP000007801"/>
    </source>
</evidence>
<dbReference type="CTD" id="39217"/>
<dbReference type="GeneID" id="6493481"/>
<dbReference type="EMBL" id="CH902618">
    <property type="protein sequence ID" value="KPU78677.1"/>
    <property type="molecule type" value="Genomic_DNA"/>
</dbReference>
<dbReference type="AlphaFoldDB" id="A0A0P9ALG2"/>
<sequence length="1163" mass="123164">MHVLYPEPGAEGPQPQPRRTYTYVLVSPNPWCNICCKFFRKNDEMNQQAGSSRAPATGGQISPQGASTAGLDQQQQQQHQLHHQQYYNQQQQQQQHQYQQQQQRENFLAYQQQQQQQQHQQQQQQQQPQQRSVGGAGNFMLGNDLGGGDSLRSLNNTFGPNSEFTSLGGVGNSTNSSLGSLSTTSGQSYPGMIAANQQQQQQQLHQQQQHHQQQQQHMSNMDAMGGYSQMGGGMHPGPNSGMMGNMNAQYMNGGSGQGGYNGSQGMGMGYGGSGNIGPQRHHQMTPMNQMQNMSMGGGGSGMGGGMNPMQQQSAQQQMGGMNPMAKMQGMANGGYPQQAPPSLSQQQQQRRMAPYPHPQMHMAQKRGAAAGGAGGVGGVGVGGMYPNNPMQQQQAQMYGNQQMHPGAGGVPLPMQAGGAGNGYGRGGPMGAGNGGYGRMSASNGMGPSGGPVMGPMGPGGMGGGGMGPGPGCMSQQRFMPQGSGGAGGMPGVGYGGTGGPGSHQGQFYPGSGQGGGMQQGGGMCPAGPGGVSTTGNPYQNQGFQQNYQHSPVPGNPTPPLTPACSVPYVSPNPDIKPPMDNSEEMRLTFPVRDGIILAPFRLLHNLSVSNHVFHLKQNVYNTLMCRTDLELQLKCFHQDDRQMNTNWPHTVTVSANATPLNIERSEKNSTALRPLYLKAVCQPGRNTLQLTASSCCCSHLFVLQLVHRPSVRQVLQTLHKRNLLPLEHSVQKIKRNLSLPSVEGQTPGGADAAQASQQCAKISLKCPITKSRIRLPARGHECKHVQCFDLEAYLMINSERGSWRCPECSKSAITDTLEIDQYIWAILNTLSNSDVDEVVIDSSANWRALQHNGGMPNAPPPSNVPTNPSNTNSTNNNNNNPNPGSSNGTGSGNGTPGMPTIKQELCDDIAKVMSPGSTQLPTWDNAQAMSPYNMHDMNSIANGNMMGNGSNPNQHGNRSSYDGFSGNHSDGSGGMTGSDGGVSSLDQLNAMEKSLSDQMPHTPHTPGAASHPMTPGGPPSVSSSHNEPISTPNANGTSNGNNNNNSSSTGHNSPQTPGTPSRMGGMSSGADSQQQQQEQLLNSLMSSQTQMKFPESDLSADLQSFDAAAASINDTAHDLNLLQDVDPMEILSYLDPQPDLNTPPSSGSSNNNASDDLLATLFD</sequence>
<feature type="compositionally biased region" description="Low complexity" evidence="5">
    <location>
        <begin position="197"/>
        <end position="217"/>
    </location>
</feature>
<evidence type="ECO:0000259" key="6">
    <source>
        <dbReference type="PROSITE" id="PS51044"/>
    </source>
</evidence>
<dbReference type="OrthoDB" id="27975at2759"/>
<dbReference type="GO" id="GO:0061665">
    <property type="term" value="F:SUMO ligase activity"/>
    <property type="evidence" value="ECO:0007669"/>
    <property type="project" value="TreeGrafter"/>
</dbReference>
<dbReference type="GO" id="GO:0016925">
    <property type="term" value="P:protein sumoylation"/>
    <property type="evidence" value="ECO:0007669"/>
    <property type="project" value="TreeGrafter"/>
</dbReference>
<feature type="region of interest" description="Disordered" evidence="5">
    <location>
        <begin position="331"/>
        <end position="354"/>
    </location>
</feature>
<keyword evidence="1" id="KW-0479">Metal-binding</keyword>
<keyword evidence="3" id="KW-0862">Zinc</keyword>
<evidence type="ECO:0000256" key="1">
    <source>
        <dbReference type="ARBA" id="ARBA00022723"/>
    </source>
</evidence>
<feature type="region of interest" description="Disordered" evidence="5">
    <location>
        <begin position="46"/>
        <end position="241"/>
    </location>
</feature>
<feature type="compositionally biased region" description="Polar residues" evidence="5">
    <location>
        <begin position="533"/>
        <end position="549"/>
    </location>
</feature>
<proteinExistence type="predicted"/>
<feature type="domain" description="SP-RING-type" evidence="6">
    <location>
        <begin position="748"/>
        <end position="832"/>
    </location>
</feature>
<feature type="compositionally biased region" description="Gly residues" evidence="5">
    <location>
        <begin position="971"/>
        <end position="980"/>
    </location>
</feature>
<accession>A0A0P9ALG2</accession>
<dbReference type="GO" id="GO:0000785">
    <property type="term" value="C:chromatin"/>
    <property type="evidence" value="ECO:0007669"/>
    <property type="project" value="EnsemblMetazoa"/>
</dbReference>
<dbReference type="InParanoid" id="A0A0P9ALG2"/>
<feature type="compositionally biased region" description="Polar residues" evidence="5">
    <location>
        <begin position="59"/>
        <end position="72"/>
    </location>
</feature>
<evidence type="ECO:0000256" key="4">
    <source>
        <dbReference type="PROSITE-ProRule" id="PRU00452"/>
    </source>
</evidence>
<feature type="region of interest" description="Disordered" evidence="5">
    <location>
        <begin position="1135"/>
        <end position="1163"/>
    </location>
</feature>
<dbReference type="GO" id="GO:0006357">
    <property type="term" value="P:regulation of transcription by RNA polymerase II"/>
    <property type="evidence" value="ECO:0007669"/>
    <property type="project" value="TreeGrafter"/>
</dbReference>
<dbReference type="PANTHER" id="PTHR10782">
    <property type="entry name" value="ZINC FINGER MIZ DOMAIN-CONTAINING PROTEIN"/>
    <property type="match status" value="1"/>
</dbReference>
<dbReference type="FunCoup" id="A0A0P9ALG2">
    <property type="interactions" value="416"/>
</dbReference>
<feature type="compositionally biased region" description="Low complexity" evidence="5">
    <location>
        <begin position="1145"/>
        <end position="1154"/>
    </location>
</feature>
<dbReference type="GO" id="GO:0045815">
    <property type="term" value="P:transcription initiation-coupled chromatin remodeling"/>
    <property type="evidence" value="ECO:0007669"/>
    <property type="project" value="EnsemblMetazoa"/>
</dbReference>
<keyword evidence="8" id="KW-1185">Reference proteome</keyword>
<evidence type="ECO:0000256" key="3">
    <source>
        <dbReference type="ARBA" id="ARBA00022833"/>
    </source>
</evidence>
<feature type="compositionally biased region" description="Low complexity" evidence="5">
    <location>
        <begin position="940"/>
        <end position="953"/>
    </location>
</feature>
<evidence type="ECO:0000256" key="2">
    <source>
        <dbReference type="ARBA" id="ARBA00022771"/>
    </source>
</evidence>
<feature type="compositionally biased region" description="Low complexity" evidence="5">
    <location>
        <begin position="864"/>
        <end position="886"/>
    </location>
</feature>
<feature type="compositionally biased region" description="Gly residues" evidence="5">
    <location>
        <begin position="483"/>
        <end position="502"/>
    </location>
</feature>
<dbReference type="InterPro" id="IPR004181">
    <property type="entry name" value="Znf_MIZ"/>
</dbReference>
<feature type="compositionally biased region" description="Polar residues" evidence="5">
    <location>
        <begin position="954"/>
        <end position="968"/>
    </location>
</feature>
<dbReference type="InterPro" id="IPR013083">
    <property type="entry name" value="Znf_RING/FYVE/PHD"/>
</dbReference>
<feature type="region of interest" description="Disordered" evidence="5">
    <location>
        <begin position="483"/>
        <end position="577"/>
    </location>
</feature>
<dbReference type="PROSITE" id="PS51044">
    <property type="entry name" value="ZF_SP_RING"/>
    <property type="match status" value="1"/>
</dbReference>
<dbReference type="InterPro" id="IPR057847">
    <property type="entry name" value="ZMIZ1/ZMIZ2_GBD-like"/>
</dbReference>
<feature type="compositionally biased region" description="Low complexity" evidence="5">
    <location>
        <begin position="172"/>
        <end position="186"/>
    </location>
</feature>
<feature type="compositionally biased region" description="Polar residues" evidence="5">
    <location>
        <begin position="1020"/>
        <end position="1029"/>
    </location>
</feature>
<dbReference type="Gene3D" id="3.30.40.10">
    <property type="entry name" value="Zinc/RING finger domain, C3HC4 (zinc finger)"/>
    <property type="match status" value="1"/>
</dbReference>
<name>A0A0P9ALG2_DROAN</name>
<feature type="compositionally biased region" description="Low complexity" evidence="5">
    <location>
        <begin position="111"/>
        <end position="130"/>
    </location>
</feature>
<feature type="compositionally biased region" description="Polar residues" evidence="5">
    <location>
        <begin position="152"/>
        <end position="164"/>
    </location>
</feature>
<dbReference type="SMR" id="A0A0P9ALG2"/>
<evidence type="ECO:0000256" key="5">
    <source>
        <dbReference type="SAM" id="MobiDB-lite"/>
    </source>
</evidence>
<dbReference type="Proteomes" id="UP000007801">
    <property type="component" value="Unassembled WGS sequence"/>
</dbReference>
<feature type="compositionally biased region" description="Low complexity" evidence="5">
    <location>
        <begin position="1063"/>
        <end position="1077"/>
    </location>
</feature>
<feature type="compositionally biased region" description="Low complexity" evidence="5">
    <location>
        <begin position="73"/>
        <end position="103"/>
    </location>
</feature>
<dbReference type="PANTHER" id="PTHR10782:SF4">
    <property type="entry name" value="TONALLI, ISOFORM E"/>
    <property type="match status" value="1"/>
</dbReference>
<dbReference type="Pfam" id="PF02891">
    <property type="entry name" value="zf-MIZ"/>
    <property type="match status" value="1"/>
</dbReference>
<dbReference type="STRING" id="7217.A0A0P9ALG2"/>
<organism evidence="7 8">
    <name type="scientific">Drosophila ananassae</name>
    <name type="common">Fruit fly</name>
    <dbReference type="NCBI Taxonomy" id="7217"/>
    <lineage>
        <taxon>Eukaryota</taxon>
        <taxon>Metazoa</taxon>
        <taxon>Ecdysozoa</taxon>
        <taxon>Arthropoda</taxon>
        <taxon>Hexapoda</taxon>
        <taxon>Insecta</taxon>
        <taxon>Pterygota</taxon>
        <taxon>Neoptera</taxon>
        <taxon>Endopterygota</taxon>
        <taxon>Diptera</taxon>
        <taxon>Brachycera</taxon>
        <taxon>Muscomorpha</taxon>
        <taxon>Ephydroidea</taxon>
        <taxon>Drosophilidae</taxon>
        <taxon>Drosophila</taxon>
        <taxon>Sophophora</taxon>
    </lineage>
</organism>
<feature type="region of interest" description="Disordered" evidence="5">
    <location>
        <begin position="940"/>
        <end position="1077"/>
    </location>
</feature>
<feature type="compositionally biased region" description="Low complexity" evidence="5">
    <location>
        <begin position="1030"/>
        <end position="1053"/>
    </location>
</feature>
<keyword evidence="2 4" id="KW-0863">Zinc-finger</keyword>
<dbReference type="GO" id="GO:0003712">
    <property type="term" value="F:transcription coregulator activity"/>
    <property type="evidence" value="ECO:0007669"/>
    <property type="project" value="TreeGrafter"/>
</dbReference>
<feature type="compositionally biased region" description="Low complexity" evidence="5">
    <location>
        <begin position="335"/>
        <end position="354"/>
    </location>
</feature>